<evidence type="ECO:0000256" key="1">
    <source>
        <dbReference type="ARBA" id="ARBA00004123"/>
    </source>
</evidence>
<reference evidence="11" key="1">
    <citation type="journal article" date="2015" name="Genome Announc.">
        <title>Draft genome sequence of Talaromyces cellulolyticus strain Y-94, a source of lignocellulosic biomass-degrading enzymes.</title>
        <authorList>
            <person name="Fujii T."/>
            <person name="Koike H."/>
            <person name="Sawayama S."/>
            <person name="Yano S."/>
            <person name="Inoue H."/>
        </authorList>
    </citation>
    <scope>NUCLEOTIDE SEQUENCE [LARGE SCALE GENOMIC DNA]</scope>
    <source>
        <strain evidence="11">Y-94</strain>
    </source>
</reference>
<feature type="compositionally biased region" description="Basic and acidic residues" evidence="7">
    <location>
        <begin position="27"/>
        <end position="42"/>
    </location>
</feature>
<proteinExistence type="predicted"/>
<protein>
    <recommendedName>
        <fullName evidence="9">Zn(2)-C6 fungal-type domain-containing protein</fullName>
    </recommendedName>
</protein>
<keyword evidence="3" id="KW-0805">Transcription regulation</keyword>
<feature type="region of interest" description="Disordered" evidence="7">
    <location>
        <begin position="82"/>
        <end position="154"/>
    </location>
</feature>
<dbReference type="SMART" id="SM00066">
    <property type="entry name" value="GAL4"/>
    <property type="match status" value="1"/>
</dbReference>
<evidence type="ECO:0000256" key="2">
    <source>
        <dbReference type="ARBA" id="ARBA00022723"/>
    </source>
</evidence>
<dbReference type="GO" id="GO:0045944">
    <property type="term" value="P:positive regulation of transcription by RNA polymerase II"/>
    <property type="evidence" value="ECO:0007669"/>
    <property type="project" value="TreeGrafter"/>
</dbReference>
<dbReference type="CDD" id="cd00067">
    <property type="entry name" value="GAL4"/>
    <property type="match status" value="1"/>
</dbReference>
<feature type="region of interest" description="Disordered" evidence="7">
    <location>
        <begin position="1"/>
        <end position="42"/>
    </location>
</feature>
<dbReference type="PROSITE" id="PS50048">
    <property type="entry name" value="ZN2_CY6_FUNGAL_2"/>
    <property type="match status" value="1"/>
</dbReference>
<dbReference type="Pfam" id="PF00172">
    <property type="entry name" value="Zn_clus"/>
    <property type="match status" value="1"/>
</dbReference>
<dbReference type="GO" id="GO:0005634">
    <property type="term" value="C:nucleus"/>
    <property type="evidence" value="ECO:0007669"/>
    <property type="project" value="UniProtKB-SubCell"/>
</dbReference>
<evidence type="ECO:0000313" key="10">
    <source>
        <dbReference type="EMBL" id="GAM42165.1"/>
    </source>
</evidence>
<dbReference type="Proteomes" id="UP000053095">
    <property type="component" value="Unassembled WGS sequence"/>
</dbReference>
<keyword evidence="6" id="KW-0539">Nucleus</keyword>
<dbReference type="InterPro" id="IPR051711">
    <property type="entry name" value="Stress_Response_Reg"/>
</dbReference>
<dbReference type="AlphaFoldDB" id="A0A0B8MYF4"/>
<feature type="transmembrane region" description="Helical" evidence="8">
    <location>
        <begin position="580"/>
        <end position="598"/>
    </location>
</feature>
<organism evidence="10 11">
    <name type="scientific">Talaromyces pinophilus</name>
    <name type="common">Penicillium pinophilum</name>
    <dbReference type="NCBI Taxonomy" id="128442"/>
    <lineage>
        <taxon>Eukaryota</taxon>
        <taxon>Fungi</taxon>
        <taxon>Dikarya</taxon>
        <taxon>Ascomycota</taxon>
        <taxon>Pezizomycotina</taxon>
        <taxon>Eurotiomycetes</taxon>
        <taxon>Eurotiomycetidae</taxon>
        <taxon>Eurotiales</taxon>
        <taxon>Trichocomaceae</taxon>
        <taxon>Talaromyces</taxon>
        <taxon>Talaromyces sect. Talaromyces</taxon>
    </lineage>
</organism>
<dbReference type="PANTHER" id="PTHR47540:SF2">
    <property type="entry name" value="ZN(II)2CYS6 TRANSCRIPTION FACTOR (EUROFUNG)"/>
    <property type="match status" value="1"/>
</dbReference>
<dbReference type="SMART" id="SM00906">
    <property type="entry name" value="Fungal_trans"/>
    <property type="match status" value="1"/>
</dbReference>
<comment type="subcellular location">
    <subcellularLocation>
        <location evidence="1">Nucleus</location>
    </subcellularLocation>
</comment>
<keyword evidence="4" id="KW-0238">DNA-binding</keyword>
<evidence type="ECO:0000256" key="8">
    <source>
        <dbReference type="SAM" id="Phobius"/>
    </source>
</evidence>
<gene>
    <name evidence="10" type="ORF">TCE0_043f15885</name>
</gene>
<feature type="compositionally biased region" description="Polar residues" evidence="7">
    <location>
        <begin position="1"/>
        <end position="19"/>
    </location>
</feature>
<evidence type="ECO:0000256" key="5">
    <source>
        <dbReference type="ARBA" id="ARBA00023163"/>
    </source>
</evidence>
<feature type="compositionally biased region" description="Polar residues" evidence="7">
    <location>
        <begin position="133"/>
        <end position="147"/>
    </location>
</feature>
<keyword evidence="5" id="KW-0804">Transcription</keyword>
<evidence type="ECO:0000256" key="3">
    <source>
        <dbReference type="ARBA" id="ARBA00023015"/>
    </source>
</evidence>
<sequence>MSSRSRTVPNHSAKSQPRVSSPRKRLLHDATPDVSDSRRNDPKVSRACDLCKIKKIRCTGTLPCTTCTKRQLKCAYASKYARGRPPTPPPLATHNPAAKSAASDACQPLEETQGESSGCSSRSDSLIPLIANDVSSGRRNPSSSNDAAPSRASPELEIEGQYFDPSSGLTFLHRAWRKYFAQTRSTESQVSNNTDKHQLLTCAGDRPFSLDEKDSPLIPDTNITRTLLCFYFDTCVVTYQMFHRQTVESWLDTLLEDMENNRQISNSLGNAKCAILLTILAIARFRSGKLQDGYYSDENEATALCESDRLFCAAMNLIDLETGFPRLESVQARLIQVLYLLQTSRMNKAWYAFGNTYHVLSSLGLNRRRSRKQNVSFKSMGNDFVTVQCAKRVFWVAYIIDKYLSVVFGRSRLLHDEDIDQEFPDCVNDEDMGPCGPVTSEALEDCHIDSLILHAKMARIIGQISREVYSICDIQIEDRAVAARRLVGELHEWRASLPLHLGTIKLSTLIPSFRRESSALNLAYYHAIIHANRPFLLGDGKSPGIDALEVKDRVDECILAAKMTLELVNNMAKDINLFHSFWWTHYVTFCALAVVYVWEIQRSSNKKHNKDSKHEDDDELSYARLLDLAEKCRSHLLRASSAASPNRRYGIILEELRLEAHQQQAIRDGGLANALQPAVSAQTTDHTSSDLRLNRPSGSEVLEAASEYFADSNSGGDILNTFPTILNTWQPTDWLDLDSAVFYPTLDTSNEIAPSWLSMS</sequence>
<dbReference type="CDD" id="cd12148">
    <property type="entry name" value="fungal_TF_MHR"/>
    <property type="match status" value="1"/>
</dbReference>
<dbReference type="PROSITE" id="PS00463">
    <property type="entry name" value="ZN2_CY6_FUNGAL_1"/>
    <property type="match status" value="1"/>
</dbReference>
<feature type="domain" description="Zn(2)-C6 fungal-type" evidence="9">
    <location>
        <begin position="47"/>
        <end position="76"/>
    </location>
</feature>
<evidence type="ECO:0000256" key="4">
    <source>
        <dbReference type="ARBA" id="ARBA00023125"/>
    </source>
</evidence>
<dbReference type="InterPro" id="IPR007219">
    <property type="entry name" value="XnlR_reg_dom"/>
</dbReference>
<keyword evidence="8" id="KW-0812">Transmembrane</keyword>
<name>A0A0B8MYF4_TALPI</name>
<feature type="compositionally biased region" description="Low complexity" evidence="7">
    <location>
        <begin position="116"/>
        <end position="125"/>
    </location>
</feature>
<keyword evidence="11" id="KW-1185">Reference proteome</keyword>
<dbReference type="SUPFAM" id="SSF57701">
    <property type="entry name" value="Zn2/Cys6 DNA-binding domain"/>
    <property type="match status" value="1"/>
</dbReference>
<dbReference type="Pfam" id="PF04082">
    <property type="entry name" value="Fungal_trans"/>
    <property type="match status" value="1"/>
</dbReference>
<dbReference type="EMBL" id="DF933839">
    <property type="protein sequence ID" value="GAM42165.1"/>
    <property type="molecule type" value="Genomic_DNA"/>
</dbReference>
<evidence type="ECO:0000259" key="9">
    <source>
        <dbReference type="PROSITE" id="PS50048"/>
    </source>
</evidence>
<keyword evidence="8" id="KW-0472">Membrane</keyword>
<dbReference type="GO" id="GO:0000981">
    <property type="term" value="F:DNA-binding transcription factor activity, RNA polymerase II-specific"/>
    <property type="evidence" value="ECO:0007669"/>
    <property type="project" value="InterPro"/>
</dbReference>
<evidence type="ECO:0000256" key="7">
    <source>
        <dbReference type="SAM" id="MobiDB-lite"/>
    </source>
</evidence>
<keyword evidence="8" id="KW-1133">Transmembrane helix</keyword>
<dbReference type="InterPro" id="IPR001138">
    <property type="entry name" value="Zn2Cys6_DnaBD"/>
</dbReference>
<keyword evidence="2" id="KW-0479">Metal-binding</keyword>
<dbReference type="GO" id="GO:0008270">
    <property type="term" value="F:zinc ion binding"/>
    <property type="evidence" value="ECO:0007669"/>
    <property type="project" value="InterPro"/>
</dbReference>
<dbReference type="GO" id="GO:0006351">
    <property type="term" value="P:DNA-templated transcription"/>
    <property type="evidence" value="ECO:0007669"/>
    <property type="project" value="InterPro"/>
</dbReference>
<dbReference type="PANTHER" id="PTHR47540">
    <property type="entry name" value="THIAMINE REPRESSIBLE GENES REGULATORY PROTEIN THI5"/>
    <property type="match status" value="1"/>
</dbReference>
<evidence type="ECO:0000256" key="6">
    <source>
        <dbReference type="ARBA" id="ARBA00023242"/>
    </source>
</evidence>
<evidence type="ECO:0000313" key="11">
    <source>
        <dbReference type="Proteomes" id="UP000053095"/>
    </source>
</evidence>
<dbReference type="InterPro" id="IPR036864">
    <property type="entry name" value="Zn2-C6_fun-type_DNA-bd_sf"/>
</dbReference>
<accession>A0A0B8MYF4</accession>
<dbReference type="Gene3D" id="4.10.240.10">
    <property type="entry name" value="Zn(2)-C6 fungal-type DNA-binding domain"/>
    <property type="match status" value="1"/>
</dbReference>
<dbReference type="GO" id="GO:0043565">
    <property type="term" value="F:sequence-specific DNA binding"/>
    <property type="evidence" value="ECO:0007669"/>
    <property type="project" value="TreeGrafter"/>
</dbReference>